<evidence type="ECO:0000259" key="1">
    <source>
        <dbReference type="Pfam" id="PF07596"/>
    </source>
</evidence>
<accession>A0A5C6CRC8</accession>
<dbReference type="RefSeq" id="WP_146451709.1">
    <property type="nucleotide sequence ID" value="NZ_SJPS01000004.1"/>
</dbReference>
<dbReference type="PANTHER" id="PTHR30093:SF2">
    <property type="entry name" value="TYPE II SECRETION SYSTEM PROTEIN H"/>
    <property type="match status" value="1"/>
</dbReference>
<keyword evidence="3" id="KW-1185">Reference proteome</keyword>
<proteinExistence type="predicted"/>
<gene>
    <name evidence="2" type="ORF">Pla144_33040</name>
</gene>
<evidence type="ECO:0000313" key="3">
    <source>
        <dbReference type="Proteomes" id="UP000318437"/>
    </source>
</evidence>
<dbReference type="InterPro" id="IPR027558">
    <property type="entry name" value="Pre_pil_HX9DG_C"/>
</dbReference>
<dbReference type="Pfam" id="PF07596">
    <property type="entry name" value="SBP_bac_10"/>
    <property type="match status" value="1"/>
</dbReference>
<dbReference type="Proteomes" id="UP000318437">
    <property type="component" value="Unassembled WGS sequence"/>
</dbReference>
<dbReference type="SUPFAM" id="SSF54523">
    <property type="entry name" value="Pili subunits"/>
    <property type="match status" value="1"/>
</dbReference>
<name>A0A5C6CRC8_9BACT</name>
<dbReference type="InterPro" id="IPR012902">
    <property type="entry name" value="N_methyl_site"/>
</dbReference>
<dbReference type="NCBIfam" id="TIGR04294">
    <property type="entry name" value="pre_pil_HX9DG"/>
    <property type="match status" value="1"/>
</dbReference>
<dbReference type="InterPro" id="IPR045584">
    <property type="entry name" value="Pilin-like"/>
</dbReference>
<dbReference type="Pfam" id="PF07963">
    <property type="entry name" value="N_methyl"/>
    <property type="match status" value="1"/>
</dbReference>
<comment type="caution">
    <text evidence="2">The sequence shown here is derived from an EMBL/GenBank/DDBJ whole genome shotgun (WGS) entry which is preliminary data.</text>
</comment>
<dbReference type="Gene3D" id="3.30.700.10">
    <property type="entry name" value="Glycoprotein, Type 4 Pilin"/>
    <property type="match status" value="1"/>
</dbReference>
<protein>
    <recommendedName>
        <fullName evidence="1">DUF1559 domain-containing protein</fullName>
    </recommendedName>
</protein>
<dbReference type="OrthoDB" id="255848at2"/>
<dbReference type="EMBL" id="SJPS01000004">
    <property type="protein sequence ID" value="TWU26087.1"/>
    <property type="molecule type" value="Genomic_DNA"/>
</dbReference>
<reference evidence="2 3" key="1">
    <citation type="submission" date="2019-02" db="EMBL/GenBank/DDBJ databases">
        <title>Deep-cultivation of Planctomycetes and their phenomic and genomic characterization uncovers novel biology.</title>
        <authorList>
            <person name="Wiegand S."/>
            <person name="Jogler M."/>
            <person name="Boedeker C."/>
            <person name="Pinto D."/>
            <person name="Vollmers J."/>
            <person name="Rivas-Marin E."/>
            <person name="Kohn T."/>
            <person name="Peeters S.H."/>
            <person name="Heuer A."/>
            <person name="Rast P."/>
            <person name="Oberbeckmann S."/>
            <person name="Bunk B."/>
            <person name="Jeske O."/>
            <person name="Meyerdierks A."/>
            <person name="Storesund J.E."/>
            <person name="Kallscheuer N."/>
            <person name="Luecker S."/>
            <person name="Lage O.M."/>
            <person name="Pohl T."/>
            <person name="Merkel B.J."/>
            <person name="Hornburger P."/>
            <person name="Mueller R.-W."/>
            <person name="Bruemmer F."/>
            <person name="Labrenz M."/>
            <person name="Spormann A.M."/>
            <person name="Op Den Camp H."/>
            <person name="Overmann J."/>
            <person name="Amann R."/>
            <person name="Jetten M.S.M."/>
            <person name="Mascher T."/>
            <person name="Medema M.H."/>
            <person name="Devos D.P."/>
            <person name="Kaster A.-K."/>
            <person name="Ovreas L."/>
            <person name="Rohde M."/>
            <person name="Galperin M.Y."/>
            <person name="Jogler C."/>
        </authorList>
    </citation>
    <scope>NUCLEOTIDE SEQUENCE [LARGE SCALE GENOMIC DNA]</scope>
    <source>
        <strain evidence="2 3">Pla144</strain>
    </source>
</reference>
<dbReference type="PANTHER" id="PTHR30093">
    <property type="entry name" value="GENERAL SECRETION PATHWAY PROTEIN G"/>
    <property type="match status" value="1"/>
</dbReference>
<dbReference type="InterPro" id="IPR011453">
    <property type="entry name" value="DUF1559"/>
</dbReference>
<dbReference type="AlphaFoldDB" id="A0A5C6CRC8"/>
<sequence length="336" mass="37071">MRSAQLGRSRSNYGFTLVELLVVIAIIGVLVGLLLPAVQAAREAARRIQCTNKIKQLALAVQNHTDTHRYMPSGGWGWNWVGDPDRGFGESQPGGWTYSVLPFMEQANIWNMGKGLPDGADKRKLLADMNAIQIADFICPSRRPAVPTGVKPHWTPRNCEKLEFSGKSDYAISVGDTDTADGPDGPTTIAQAENPNYPWLKDDKHPWNGVCDMHSELRLAEIEDGLSQTYLIGDKYLRPEAYEGVGAIGSPMYTTGDNETIFTGFNRDVQRSTKLPPFQDRPSLVLPESFGSAHPGVFNMSMCDGSVQSISFDIDEETHRWLGVRNDGRTVSNSQL</sequence>
<feature type="domain" description="DUF1559" evidence="1">
    <location>
        <begin position="39"/>
        <end position="317"/>
    </location>
</feature>
<evidence type="ECO:0000313" key="2">
    <source>
        <dbReference type="EMBL" id="TWU26087.1"/>
    </source>
</evidence>
<organism evidence="2 3">
    <name type="scientific">Bythopirellula polymerisocia</name>
    <dbReference type="NCBI Taxonomy" id="2528003"/>
    <lineage>
        <taxon>Bacteria</taxon>
        <taxon>Pseudomonadati</taxon>
        <taxon>Planctomycetota</taxon>
        <taxon>Planctomycetia</taxon>
        <taxon>Pirellulales</taxon>
        <taxon>Lacipirellulaceae</taxon>
        <taxon>Bythopirellula</taxon>
    </lineage>
</organism>
<dbReference type="NCBIfam" id="TIGR02532">
    <property type="entry name" value="IV_pilin_GFxxxE"/>
    <property type="match status" value="1"/>
</dbReference>